<dbReference type="InterPro" id="IPR001192">
    <property type="entry name" value="PI-PLC_fam"/>
</dbReference>
<dbReference type="PROSITE" id="PS50007">
    <property type="entry name" value="PIPLC_X_DOMAIN"/>
    <property type="match status" value="1"/>
</dbReference>
<keyword evidence="4" id="KW-0443">Lipid metabolism</keyword>
<dbReference type="SMART" id="SM00239">
    <property type="entry name" value="C2"/>
    <property type="match status" value="1"/>
</dbReference>
<reference evidence="8" key="1">
    <citation type="submission" date="2021-01" db="UniProtKB">
        <authorList>
            <consortium name="EnsemblMetazoa"/>
        </authorList>
    </citation>
    <scope>IDENTIFICATION</scope>
</reference>
<comment type="catalytic activity">
    <reaction evidence="4">
        <text>a 1,2-diacyl-sn-glycero-3-phospho-(1D-myo-inositol-4,5-bisphosphate) + H2O = 1D-myo-inositol 1,4,5-trisphosphate + a 1,2-diacyl-sn-glycerol + H(+)</text>
        <dbReference type="Rhea" id="RHEA:33179"/>
        <dbReference type="ChEBI" id="CHEBI:15377"/>
        <dbReference type="ChEBI" id="CHEBI:15378"/>
        <dbReference type="ChEBI" id="CHEBI:17815"/>
        <dbReference type="ChEBI" id="CHEBI:58456"/>
        <dbReference type="ChEBI" id="CHEBI:203600"/>
        <dbReference type="EC" id="3.1.4.11"/>
    </reaction>
</comment>
<dbReference type="EnsemblMetazoa" id="CLYHEMT004707.1">
    <property type="protein sequence ID" value="CLYHEMP004707.1"/>
    <property type="gene ID" value="CLYHEMG004707"/>
</dbReference>
<feature type="domain" description="C2" evidence="6">
    <location>
        <begin position="779"/>
        <end position="908"/>
    </location>
</feature>
<dbReference type="InterPro" id="IPR017946">
    <property type="entry name" value="PLC-like_Pdiesterase_TIM-brl"/>
</dbReference>
<dbReference type="OrthoDB" id="269822at2759"/>
<feature type="region of interest" description="Disordered" evidence="5">
    <location>
        <begin position="24"/>
        <end position="81"/>
    </location>
</feature>
<dbReference type="Pfam" id="PF00387">
    <property type="entry name" value="PI-PLC-Y"/>
    <property type="match status" value="1"/>
</dbReference>
<dbReference type="GeneID" id="136802363"/>
<dbReference type="EC" id="3.1.4.11" evidence="4"/>
<dbReference type="PROSITE" id="PS50008">
    <property type="entry name" value="PIPLC_Y_DOMAIN"/>
    <property type="match status" value="1"/>
</dbReference>
<feature type="region of interest" description="Disordered" evidence="5">
    <location>
        <begin position="232"/>
        <end position="251"/>
    </location>
</feature>
<dbReference type="Pfam" id="PF16457">
    <property type="entry name" value="PH_12"/>
    <property type="match status" value="1"/>
</dbReference>
<dbReference type="InterPro" id="IPR015359">
    <property type="entry name" value="PLC_EF-hand-like"/>
</dbReference>
<dbReference type="Gene3D" id="3.20.20.190">
    <property type="entry name" value="Phosphatidylinositol (PI) phosphodiesterase"/>
    <property type="match status" value="1"/>
</dbReference>
<dbReference type="SMART" id="SM00148">
    <property type="entry name" value="PLCXc"/>
    <property type="match status" value="1"/>
</dbReference>
<name>A0A7M5WR66_9CNID</name>
<dbReference type="SUPFAM" id="SSF51695">
    <property type="entry name" value="PLC-like phosphodiesterases"/>
    <property type="match status" value="1"/>
</dbReference>
<dbReference type="InterPro" id="IPR000909">
    <property type="entry name" value="PLipase_C_PInositol-sp_X_dom"/>
</dbReference>
<evidence type="ECO:0000256" key="3">
    <source>
        <dbReference type="ARBA" id="ARBA00023224"/>
    </source>
</evidence>
<dbReference type="InterPro" id="IPR001849">
    <property type="entry name" value="PH_domain"/>
</dbReference>
<keyword evidence="3" id="KW-0807">Transducer</keyword>
<dbReference type="FunFam" id="1.10.238.10:FF:000005">
    <property type="entry name" value="Phosphoinositide phospholipase C"/>
    <property type="match status" value="1"/>
</dbReference>
<feature type="compositionally biased region" description="Low complexity" evidence="5">
    <location>
        <begin position="49"/>
        <end position="65"/>
    </location>
</feature>
<dbReference type="SUPFAM" id="SSF47473">
    <property type="entry name" value="EF-hand"/>
    <property type="match status" value="1"/>
</dbReference>
<evidence type="ECO:0000313" key="9">
    <source>
        <dbReference type="Proteomes" id="UP000594262"/>
    </source>
</evidence>
<evidence type="ECO:0000259" key="7">
    <source>
        <dbReference type="PROSITE" id="PS50008"/>
    </source>
</evidence>
<feature type="region of interest" description="Disordered" evidence="5">
    <location>
        <begin position="560"/>
        <end position="611"/>
    </location>
</feature>
<dbReference type="InterPro" id="IPR011993">
    <property type="entry name" value="PH-like_dom_sf"/>
</dbReference>
<evidence type="ECO:0000256" key="5">
    <source>
        <dbReference type="SAM" id="MobiDB-lite"/>
    </source>
</evidence>
<feature type="compositionally biased region" description="Polar residues" evidence="5">
    <location>
        <begin position="584"/>
        <end position="611"/>
    </location>
</feature>
<keyword evidence="2" id="KW-0963">Cytoplasm</keyword>
<comment type="subcellular location">
    <subcellularLocation>
        <location evidence="1">Cytoplasm</location>
    </subcellularLocation>
</comment>
<organism evidence="8 9">
    <name type="scientific">Clytia hemisphaerica</name>
    <dbReference type="NCBI Taxonomy" id="252671"/>
    <lineage>
        <taxon>Eukaryota</taxon>
        <taxon>Metazoa</taxon>
        <taxon>Cnidaria</taxon>
        <taxon>Hydrozoa</taxon>
        <taxon>Hydroidolina</taxon>
        <taxon>Leptothecata</taxon>
        <taxon>Obeliida</taxon>
        <taxon>Clytiidae</taxon>
        <taxon>Clytia</taxon>
    </lineage>
</organism>
<dbReference type="GO" id="GO:0046488">
    <property type="term" value="P:phosphatidylinositol metabolic process"/>
    <property type="evidence" value="ECO:0007669"/>
    <property type="project" value="TreeGrafter"/>
</dbReference>
<dbReference type="GO" id="GO:0016042">
    <property type="term" value="P:lipid catabolic process"/>
    <property type="evidence" value="ECO:0007669"/>
    <property type="project" value="UniProtKB-KW"/>
</dbReference>
<evidence type="ECO:0000259" key="6">
    <source>
        <dbReference type="PROSITE" id="PS50004"/>
    </source>
</evidence>
<dbReference type="FunFam" id="2.30.29.30:FF:000025">
    <property type="entry name" value="Phosphoinositide phospholipase C"/>
    <property type="match status" value="1"/>
</dbReference>
<keyword evidence="4" id="KW-0378">Hydrolase</keyword>
<dbReference type="Pfam" id="PF00388">
    <property type="entry name" value="PI-PLC-X"/>
    <property type="match status" value="1"/>
</dbReference>
<evidence type="ECO:0000313" key="8">
    <source>
        <dbReference type="EnsemblMetazoa" id="CLYHEMP004707.1"/>
    </source>
</evidence>
<dbReference type="RefSeq" id="XP_066915191.1">
    <property type="nucleotide sequence ID" value="XM_067059090.1"/>
</dbReference>
<dbReference type="InterPro" id="IPR035892">
    <property type="entry name" value="C2_domain_sf"/>
</dbReference>
<feature type="domain" description="PI-PLC Y-box" evidence="7">
    <location>
        <begin position="663"/>
        <end position="779"/>
    </location>
</feature>
<accession>A0A7M5WR66</accession>
<dbReference type="Pfam" id="PF00168">
    <property type="entry name" value="C2"/>
    <property type="match status" value="1"/>
</dbReference>
<dbReference type="GO" id="GO:0051209">
    <property type="term" value="P:release of sequestered calcium ion into cytosol"/>
    <property type="evidence" value="ECO:0007669"/>
    <property type="project" value="TreeGrafter"/>
</dbReference>
<dbReference type="Gene3D" id="1.10.238.10">
    <property type="entry name" value="EF-hand"/>
    <property type="match status" value="2"/>
</dbReference>
<proteinExistence type="predicted"/>
<evidence type="ECO:0000256" key="4">
    <source>
        <dbReference type="RuleBase" id="RU361133"/>
    </source>
</evidence>
<dbReference type="PROSITE" id="PS50004">
    <property type="entry name" value="C2"/>
    <property type="match status" value="1"/>
</dbReference>
<dbReference type="Pfam" id="PF09279">
    <property type="entry name" value="EF-hand_like"/>
    <property type="match status" value="1"/>
</dbReference>
<dbReference type="Proteomes" id="UP000594262">
    <property type="component" value="Unplaced"/>
</dbReference>
<dbReference type="PANTHER" id="PTHR10336:SF196">
    <property type="entry name" value="PHOSPHOINOSITIDE PHOSPHOLIPASE C"/>
    <property type="match status" value="1"/>
</dbReference>
<dbReference type="Gene3D" id="2.30.29.30">
    <property type="entry name" value="Pleckstrin-homology domain (PH domain)/Phosphotyrosine-binding domain (PTB)"/>
    <property type="match status" value="1"/>
</dbReference>
<dbReference type="PANTHER" id="PTHR10336">
    <property type="entry name" value="PHOSPHOINOSITIDE-SPECIFIC PHOSPHOLIPASE C FAMILY PROTEIN"/>
    <property type="match status" value="1"/>
</dbReference>
<dbReference type="InterPro" id="IPR011992">
    <property type="entry name" value="EF-hand-dom_pair"/>
</dbReference>
<keyword evidence="4" id="KW-0442">Lipid degradation</keyword>
<dbReference type="Gene3D" id="2.60.40.150">
    <property type="entry name" value="C2 domain"/>
    <property type="match status" value="1"/>
</dbReference>
<sequence>MASKGSPITSSNYQQKLESIKENGIINEVANDPEDREDVFQTDAESETKSTSSSESSASNIVETSTMNRKKSVLKRGGGEQRTKPLLQKRVSFSSVPSERRRRVSSAADCFTYMQSGTEFLKLRPGGRQYQRFYQLDQDMLLLHWRPSSKKPEKAILPVDLLYEIRTGKNTTVFKEQGMSYNEDCCFSLIVGPNYDSIDLVATSSDEANIWITGLRLLNQKSGMLYVRSGSVGSQDSVDGNTPEEDDQQKDVDMRERWLRQQFRLADKEHIGYINDKALFTLLKKLRTNAPQQMVKQKFKEYATHSSLEGGTYISEDDFYQLFIDLTTRQEIYFLLVKYSSNGLFMTTDDLLLFLETEQGITWAGKEYSLEIINRCEPSEECRKKQVLGLDGLTKYFSEKDCHIFEPNHFNVCEDMKKPLSHYFIASSHNTYLLDDQLRGRSSIQGYINCLQQGCRCVELDCWDGPNNEPIIYHGHTLTTKILFLDVILTIREYAFLTSDYPLILSIENHCSVKQQEVMAQHLKKVFAETLYKTPANESLSYLPSPESLKGKVIVKNKKLPRSSSGSTSELGDVSEEEEEGRRTVTSHFADMTSSQQNGSPSTNKSEGNVNDTGAFENVDNCCAEEDDEVYIKTKSPQKFGRSMSTDANLSQSGKLMKLAPDLSDLVNLCKSVRFQSFQHSFERQKYWEICSIGETTGRKLCQTCPEEFVSYTKKFLSRIYPAAKRVDSSNYNPVEFWNCGCQLVSLNYQYSGLAMDLNRGRFLKNGQCGYALKPGVMRDEVAYFSPTMKHEIPGVSPLTLQIKIISGTQLPKPRGSTSKGDALDPYVMVELYGLAADCHYERSRTIPHNGYNPVFDETFEFRVILPELALLRFVVLDDDHIGDCFIGQCTIPLECIRQGYRTVYLLSATGEDLAPASLFVHVSFLREDEITVKNKGFSIAKSLRKKEFTSLRSLGMKVIDDTFKLSINPLREATTLRENYQNSLNNFKDCCGLTPRNNIKQCMRILLNRIQTAIEATPTLKCSIDISKEFPSVYSEGEIPPIVNKALNAFEQLVSESQTISNLTGDVYERLTHARRSAFEWHGDLRKKCQQENFKDRRTNKVIENFSWNIKILCGQADLLKTTKQRCDESLKQIKDVIRVSQTTSNENKEAGT</sequence>
<dbReference type="GO" id="GO:0005737">
    <property type="term" value="C:cytoplasm"/>
    <property type="evidence" value="ECO:0007669"/>
    <property type="project" value="UniProtKB-SubCell"/>
</dbReference>
<dbReference type="SUPFAM" id="SSF50729">
    <property type="entry name" value="PH domain-like"/>
    <property type="match status" value="1"/>
</dbReference>
<evidence type="ECO:0000256" key="1">
    <source>
        <dbReference type="ARBA" id="ARBA00004496"/>
    </source>
</evidence>
<dbReference type="PRINTS" id="PR00390">
    <property type="entry name" value="PHPHLIPASEC"/>
</dbReference>
<protein>
    <recommendedName>
        <fullName evidence="4">Phosphoinositide phospholipase C</fullName>
        <ecNumber evidence="4">3.1.4.11</ecNumber>
    </recommendedName>
</protein>
<dbReference type="InterPro" id="IPR000008">
    <property type="entry name" value="C2_dom"/>
</dbReference>
<dbReference type="AlphaFoldDB" id="A0A7M5WR66"/>
<dbReference type="GO" id="GO:0048015">
    <property type="term" value="P:phosphatidylinositol-mediated signaling"/>
    <property type="evidence" value="ECO:0007669"/>
    <property type="project" value="TreeGrafter"/>
</dbReference>
<dbReference type="InterPro" id="IPR001711">
    <property type="entry name" value="PLipase_C_Pinositol-sp_Y"/>
</dbReference>
<dbReference type="GO" id="GO:0007214">
    <property type="term" value="P:gamma-aminobutyric acid signaling pathway"/>
    <property type="evidence" value="ECO:0007669"/>
    <property type="project" value="TreeGrafter"/>
</dbReference>
<dbReference type="GO" id="GO:0032228">
    <property type="term" value="P:regulation of synaptic transmission, GABAergic"/>
    <property type="evidence" value="ECO:0007669"/>
    <property type="project" value="TreeGrafter"/>
</dbReference>
<dbReference type="GO" id="GO:0004435">
    <property type="term" value="F:phosphatidylinositol-4,5-bisphosphate phospholipase C activity"/>
    <property type="evidence" value="ECO:0007669"/>
    <property type="project" value="UniProtKB-EC"/>
</dbReference>
<evidence type="ECO:0000256" key="2">
    <source>
        <dbReference type="ARBA" id="ARBA00022490"/>
    </source>
</evidence>
<dbReference type="CDD" id="cd00275">
    <property type="entry name" value="C2_PLC_like"/>
    <property type="match status" value="1"/>
</dbReference>
<dbReference type="SMART" id="SM00149">
    <property type="entry name" value="PLCYc"/>
    <property type="match status" value="1"/>
</dbReference>
<keyword evidence="9" id="KW-1185">Reference proteome</keyword>
<dbReference type="SUPFAM" id="SSF49562">
    <property type="entry name" value="C2 domain (Calcium/lipid-binding domain, CaLB)"/>
    <property type="match status" value="1"/>
</dbReference>